<evidence type="ECO:0000256" key="1">
    <source>
        <dbReference type="ARBA" id="ARBA00004202"/>
    </source>
</evidence>
<dbReference type="PANTHER" id="PTHR43166:SF9">
    <property type="entry name" value="GLUTAMATE_ASPARTATE IMPORT ATP-BINDING PROTEIN GLTL"/>
    <property type="match status" value="1"/>
</dbReference>
<dbReference type="EMBL" id="VRYY01000643">
    <property type="protein sequence ID" value="MBG3878586.1"/>
    <property type="molecule type" value="Genomic_DNA"/>
</dbReference>
<protein>
    <submittedName>
        <fullName evidence="7">AAA family ATPase</fullName>
    </submittedName>
</protein>
<organism evidence="7 8">
    <name type="scientific">Nitratidesulfovibrio oxamicus</name>
    <dbReference type="NCBI Taxonomy" id="32016"/>
    <lineage>
        <taxon>Bacteria</taxon>
        <taxon>Pseudomonadati</taxon>
        <taxon>Thermodesulfobacteriota</taxon>
        <taxon>Desulfovibrionia</taxon>
        <taxon>Desulfovibrionales</taxon>
        <taxon>Desulfovibrionaceae</taxon>
        <taxon>Nitratidesulfovibrio</taxon>
    </lineage>
</organism>
<proteinExistence type="inferred from homology"/>
<evidence type="ECO:0000256" key="2">
    <source>
        <dbReference type="ARBA" id="ARBA00005417"/>
    </source>
</evidence>
<comment type="similarity">
    <text evidence="2">Belongs to the ABC transporter superfamily.</text>
</comment>
<evidence type="ECO:0000313" key="7">
    <source>
        <dbReference type="EMBL" id="MBG3878586.1"/>
    </source>
</evidence>
<evidence type="ECO:0000313" key="8">
    <source>
        <dbReference type="Proteomes" id="UP001194469"/>
    </source>
</evidence>
<dbReference type="CDD" id="cd00267">
    <property type="entry name" value="ABC_ATPase"/>
    <property type="match status" value="1"/>
</dbReference>
<dbReference type="Proteomes" id="UP001194469">
    <property type="component" value="Unassembled WGS sequence"/>
</dbReference>
<comment type="subcellular location">
    <subcellularLocation>
        <location evidence="1">Cell membrane</location>
        <topology evidence="1">Peripheral membrane protein</topology>
    </subcellularLocation>
</comment>
<feature type="non-terminal residue" evidence="7">
    <location>
        <position position="1"/>
    </location>
</feature>
<evidence type="ECO:0000256" key="3">
    <source>
        <dbReference type="ARBA" id="ARBA00022448"/>
    </source>
</evidence>
<feature type="domain" description="ATPase AAA-type core" evidence="6">
    <location>
        <begin position="6"/>
        <end position="51"/>
    </location>
</feature>
<keyword evidence="4" id="KW-1003">Cell membrane</keyword>
<accession>A0ABS0J870</accession>
<dbReference type="SUPFAM" id="SSF52540">
    <property type="entry name" value="P-loop containing nucleoside triphosphate hydrolases"/>
    <property type="match status" value="1"/>
</dbReference>
<reference evidence="7 8" key="1">
    <citation type="submission" date="2019-08" db="EMBL/GenBank/DDBJ databases">
        <authorList>
            <person name="Luo N."/>
        </authorList>
    </citation>
    <scope>NUCLEOTIDE SEQUENCE [LARGE SCALE GENOMIC DNA]</scope>
    <source>
        <strain evidence="7 8">NCIMB 9442</strain>
    </source>
</reference>
<evidence type="ECO:0000259" key="6">
    <source>
        <dbReference type="Pfam" id="PF13304"/>
    </source>
</evidence>
<dbReference type="InterPro" id="IPR050086">
    <property type="entry name" value="MetN_ABC_transporter-like"/>
</dbReference>
<evidence type="ECO:0000256" key="4">
    <source>
        <dbReference type="ARBA" id="ARBA00022475"/>
    </source>
</evidence>
<evidence type="ECO:0000256" key="5">
    <source>
        <dbReference type="ARBA" id="ARBA00023136"/>
    </source>
</evidence>
<dbReference type="PANTHER" id="PTHR43166">
    <property type="entry name" value="AMINO ACID IMPORT ATP-BINDING PROTEIN"/>
    <property type="match status" value="1"/>
</dbReference>
<comment type="caution">
    <text evidence="7">The sequence shown here is derived from an EMBL/GenBank/DDBJ whole genome shotgun (WGS) entry which is preliminary data.</text>
</comment>
<dbReference type="InterPro" id="IPR027417">
    <property type="entry name" value="P-loop_NTPase"/>
</dbReference>
<name>A0ABS0J870_9BACT</name>
<dbReference type="InterPro" id="IPR003959">
    <property type="entry name" value="ATPase_AAA_core"/>
</dbReference>
<dbReference type="Gene3D" id="3.40.50.300">
    <property type="entry name" value="P-loop containing nucleotide triphosphate hydrolases"/>
    <property type="match status" value="1"/>
</dbReference>
<gene>
    <name evidence="7" type="ORF">FVW20_16630</name>
</gene>
<keyword evidence="5" id="KW-0472">Membrane</keyword>
<dbReference type="Pfam" id="PF13304">
    <property type="entry name" value="AAA_21"/>
    <property type="match status" value="1"/>
</dbReference>
<keyword evidence="3" id="KW-0813">Transport</keyword>
<dbReference type="RefSeq" id="WP_196610464.1">
    <property type="nucleotide sequence ID" value="NZ_VRYY01000643.1"/>
</dbReference>
<sequence>VLLARALAGAPDLLLLDEPCSGLDPTSRAAFLALLGQLARAGVQMVLVTHHEGDLIPEISHVLRLVDGRVTRCGPRGDDGLARDESA</sequence>
<keyword evidence="8" id="KW-1185">Reference proteome</keyword>